<proteinExistence type="predicted"/>
<feature type="domain" description="RavJ-like C-terminal" evidence="1">
    <location>
        <begin position="267"/>
        <end position="355"/>
    </location>
</feature>
<dbReference type="InParanoid" id="G9EKV6"/>
<name>G9EKV6_9GAMM</name>
<accession>G9EKV6</accession>
<sequence length="374" mass="41837">MPFMHIQGRVDVRTYKELCENNGYNPEEKKCIFIFPGNDSHHVLGTTLFSIKSGGGLAAASAAIGTAGYPTLSLPTTSMEQWSTNGRQQQIVQGAVADLYKALGAGYQLMLPVREHQDATYFDYPLQPAEMSLEPSFWGGIQAAANKPLANYYIKELNALSLFMSLSPAQRDKQLQADQTNPFYQAYVHGQNMAIDDPWLAPKMAAKKTSEQAEVRERNIAADEPLLAPKIATKKTSGYKESQTLGMTKTSKPDANAKPFIAPRTRAFYEKCYEKNRDVLTNARNLLNNYTENNSMLMRFFSGHWNRHHVAAVNKLVEQIDKKQITDIADLMKQLKEIKLVNPNGSLARRICFIEEKNPVKPNSDEPSTPSLTL</sequence>
<dbReference type="Proteomes" id="UP000002770">
    <property type="component" value="Unassembled WGS sequence"/>
</dbReference>
<dbReference type="EMBL" id="JH413805">
    <property type="protein sequence ID" value="EHL32067.1"/>
    <property type="molecule type" value="Genomic_DNA"/>
</dbReference>
<dbReference type="STRING" id="658187.LDG_5850"/>
<gene>
    <name evidence="2" type="ORF">LDG_5850</name>
</gene>
<dbReference type="HOGENOM" id="CLU_682951_0_0_6"/>
<dbReference type="InterPro" id="IPR041234">
    <property type="entry name" value="RavJ-like_C"/>
</dbReference>
<dbReference type="Pfam" id="PF18493">
    <property type="entry name" value="DUF5617"/>
    <property type="match status" value="1"/>
</dbReference>
<evidence type="ECO:0000313" key="2">
    <source>
        <dbReference type="EMBL" id="EHL32067.1"/>
    </source>
</evidence>
<dbReference type="OrthoDB" id="5634947at2"/>
<reference evidence="2 3" key="1">
    <citation type="journal article" date="2011" name="BMC Genomics">
        <title>Insight into cross-talk between intra-amoebal pathogens.</title>
        <authorList>
            <person name="Gimenez G."/>
            <person name="Bertelli C."/>
            <person name="Moliner C."/>
            <person name="Robert C."/>
            <person name="Raoult D."/>
            <person name="Fournier P.E."/>
            <person name="Greub G."/>
        </authorList>
    </citation>
    <scope>NUCLEOTIDE SEQUENCE [LARGE SCALE GENOMIC DNA]</scope>
    <source>
        <strain evidence="2 3">LLAP12</strain>
    </source>
</reference>
<protein>
    <recommendedName>
        <fullName evidence="1">RavJ-like C-terminal domain-containing protein</fullName>
    </recommendedName>
</protein>
<organism evidence="2 3">
    <name type="scientific">Legionella drancourtii LLAP12</name>
    <dbReference type="NCBI Taxonomy" id="658187"/>
    <lineage>
        <taxon>Bacteria</taxon>
        <taxon>Pseudomonadati</taxon>
        <taxon>Pseudomonadota</taxon>
        <taxon>Gammaproteobacteria</taxon>
        <taxon>Legionellales</taxon>
        <taxon>Legionellaceae</taxon>
        <taxon>Legionella</taxon>
    </lineage>
</organism>
<dbReference type="RefSeq" id="WP_006869803.1">
    <property type="nucleotide sequence ID" value="NZ_JH413805.1"/>
</dbReference>
<evidence type="ECO:0000313" key="3">
    <source>
        <dbReference type="Proteomes" id="UP000002770"/>
    </source>
</evidence>
<evidence type="ECO:0000259" key="1">
    <source>
        <dbReference type="Pfam" id="PF18493"/>
    </source>
</evidence>
<dbReference type="eggNOG" id="ENOG5031EGS">
    <property type="taxonomic scope" value="Bacteria"/>
</dbReference>
<dbReference type="AlphaFoldDB" id="G9EKV6"/>
<keyword evidence="3" id="KW-1185">Reference proteome</keyword>